<sequence length="125" mass="14228">MQSIELRRLQARYLKDEVEIFGSGLGARLKSGYKRDERGYGFESTYLNIAHKFGIFGVFILIAYLYTSFLIIKGFCKNKYCKFSAVSTTFFGGLIVALGNPIIFSPSFVMMHVITLYFFRPSSEA</sequence>
<dbReference type="KEGG" id="pani:DCO16_01720"/>
<evidence type="ECO:0000313" key="2">
    <source>
        <dbReference type="EMBL" id="QKM61911.1"/>
    </source>
</evidence>
<dbReference type="AlphaFoldDB" id="A0A6M9PNC9"/>
<feature type="transmembrane region" description="Helical" evidence="1">
    <location>
        <begin position="93"/>
        <end position="119"/>
    </location>
</feature>
<feature type="transmembrane region" description="Helical" evidence="1">
    <location>
        <begin position="53"/>
        <end position="72"/>
    </location>
</feature>
<protein>
    <submittedName>
        <fullName evidence="2">Uncharacterized protein</fullName>
    </submittedName>
</protein>
<keyword evidence="1" id="KW-0472">Membrane</keyword>
<evidence type="ECO:0000313" key="3">
    <source>
        <dbReference type="Proteomes" id="UP000500806"/>
    </source>
</evidence>
<name>A0A6M9PNC9_9BURK</name>
<reference evidence="2 3" key="1">
    <citation type="submission" date="2018-04" db="EMBL/GenBank/DDBJ databases">
        <title>Polynucleobacter sp. LimPoW16 genome.</title>
        <authorList>
            <person name="Hahn M.W."/>
        </authorList>
    </citation>
    <scope>NUCLEOTIDE SEQUENCE [LARGE SCALE GENOMIC DNA]</scope>
    <source>
        <strain evidence="2 3">LimPoW16</strain>
    </source>
</reference>
<keyword evidence="3" id="KW-1185">Reference proteome</keyword>
<dbReference type="Proteomes" id="UP000500806">
    <property type="component" value="Chromosome"/>
</dbReference>
<keyword evidence="1" id="KW-0812">Transmembrane</keyword>
<evidence type="ECO:0000256" key="1">
    <source>
        <dbReference type="SAM" id="Phobius"/>
    </source>
</evidence>
<accession>A0A6M9PNC9</accession>
<gene>
    <name evidence="2" type="ORF">DCO16_01720</name>
</gene>
<proteinExistence type="predicted"/>
<dbReference type="RefSeq" id="WP_173942063.1">
    <property type="nucleotide sequence ID" value="NZ_CP028941.1"/>
</dbReference>
<dbReference type="EMBL" id="CP028941">
    <property type="protein sequence ID" value="QKM61911.1"/>
    <property type="molecule type" value="Genomic_DNA"/>
</dbReference>
<organism evidence="2 3">
    <name type="scientific">Polynucleobacter antarcticus</name>
    <dbReference type="NCBI Taxonomy" id="1743162"/>
    <lineage>
        <taxon>Bacteria</taxon>
        <taxon>Pseudomonadati</taxon>
        <taxon>Pseudomonadota</taxon>
        <taxon>Betaproteobacteria</taxon>
        <taxon>Burkholderiales</taxon>
        <taxon>Burkholderiaceae</taxon>
        <taxon>Polynucleobacter</taxon>
    </lineage>
</organism>
<keyword evidence="1" id="KW-1133">Transmembrane helix</keyword>